<evidence type="ECO:0000256" key="4">
    <source>
        <dbReference type="ARBA" id="ARBA00022563"/>
    </source>
</evidence>
<dbReference type="SUPFAM" id="SSF53597">
    <property type="entry name" value="Dihydrofolate reductase-like"/>
    <property type="match status" value="1"/>
</dbReference>
<dbReference type="AlphaFoldDB" id="A0A0H4QF17"/>
<comment type="catalytic activity">
    <reaction evidence="7">
        <text>(6S)-5,6,7,8-tetrahydrofolate + NADP(+) = 7,8-dihydrofolate + NADPH + H(+)</text>
        <dbReference type="Rhea" id="RHEA:15009"/>
        <dbReference type="ChEBI" id="CHEBI:15378"/>
        <dbReference type="ChEBI" id="CHEBI:57451"/>
        <dbReference type="ChEBI" id="CHEBI:57453"/>
        <dbReference type="ChEBI" id="CHEBI:57783"/>
        <dbReference type="ChEBI" id="CHEBI:58349"/>
        <dbReference type="EC" id="1.5.1.3"/>
    </reaction>
</comment>
<dbReference type="GO" id="GO:0006730">
    <property type="term" value="P:one-carbon metabolic process"/>
    <property type="evidence" value="ECO:0007669"/>
    <property type="project" value="UniProtKB-KW"/>
</dbReference>
<dbReference type="GO" id="GO:0046654">
    <property type="term" value="P:tetrahydrofolate biosynthetic process"/>
    <property type="evidence" value="ECO:0007669"/>
    <property type="project" value="UniProtKB-UniPathway"/>
</dbReference>
<evidence type="ECO:0000256" key="5">
    <source>
        <dbReference type="ARBA" id="ARBA00022857"/>
    </source>
</evidence>
<dbReference type="InterPro" id="IPR012259">
    <property type="entry name" value="DHFR"/>
</dbReference>
<evidence type="ECO:0000256" key="3">
    <source>
        <dbReference type="ARBA" id="ARBA00012856"/>
    </source>
</evidence>
<dbReference type="UniPathway" id="UPA00077">
    <property type="reaction ID" value="UER00158"/>
</dbReference>
<dbReference type="STRING" id="1007676.ABM34_02505"/>
<feature type="domain" description="DHFR" evidence="8">
    <location>
        <begin position="1"/>
        <end position="161"/>
    </location>
</feature>
<dbReference type="PROSITE" id="PS51330">
    <property type="entry name" value="DHFR_2"/>
    <property type="match status" value="1"/>
</dbReference>
<dbReference type="PANTHER" id="PTHR48069">
    <property type="entry name" value="DIHYDROFOLATE REDUCTASE"/>
    <property type="match status" value="1"/>
</dbReference>
<dbReference type="PRINTS" id="PR00070">
    <property type="entry name" value="DHFR"/>
</dbReference>
<keyword evidence="10" id="KW-1185">Reference proteome</keyword>
<evidence type="ECO:0000256" key="1">
    <source>
        <dbReference type="ARBA" id="ARBA00004903"/>
    </source>
</evidence>
<keyword evidence="4 7" id="KW-0554">One-carbon metabolism</keyword>
<gene>
    <name evidence="9" type="ORF">ABM34_02505</name>
</gene>
<dbReference type="Gene3D" id="3.40.430.10">
    <property type="entry name" value="Dihydrofolate Reductase, subunit A"/>
    <property type="match status" value="1"/>
</dbReference>
<dbReference type="CDD" id="cd00209">
    <property type="entry name" value="DHFR"/>
    <property type="match status" value="1"/>
</dbReference>
<dbReference type="GO" id="GO:0004146">
    <property type="term" value="F:dihydrofolate reductase activity"/>
    <property type="evidence" value="ECO:0007669"/>
    <property type="project" value="UniProtKB-EC"/>
</dbReference>
<dbReference type="EC" id="1.5.1.3" evidence="3 7"/>
<accession>A0A0H4QF17</accession>
<evidence type="ECO:0000313" key="10">
    <source>
        <dbReference type="Proteomes" id="UP000036106"/>
    </source>
</evidence>
<dbReference type="GO" id="GO:0005829">
    <property type="term" value="C:cytosol"/>
    <property type="evidence" value="ECO:0007669"/>
    <property type="project" value="TreeGrafter"/>
</dbReference>
<dbReference type="PANTHER" id="PTHR48069:SF3">
    <property type="entry name" value="DIHYDROFOLATE REDUCTASE"/>
    <property type="match status" value="1"/>
</dbReference>
<dbReference type="GO" id="GO:0050661">
    <property type="term" value="F:NADP binding"/>
    <property type="evidence" value="ECO:0007669"/>
    <property type="project" value="InterPro"/>
</dbReference>
<sequence length="165" mass="19124">MIGFVWAEDDLGNIGINGHLPWKLPNDMKRFKDVTTGNTIVMGRKTYESFPNGPLPNRKNIVISRDSSYRVQKPALLVNTKQQLLDMITPDEQVMIIGGKTIFEMFKDNVDTLFVTKIHHSFDGDTKMIEINYNEFKLIEKKEGIMDDKNIYPYTFETFKRLTNV</sequence>
<dbReference type="EMBL" id="CP012034">
    <property type="protein sequence ID" value="AKP66532.1"/>
    <property type="molecule type" value="Genomic_DNA"/>
</dbReference>
<name>A0A0H4QF17_9LACO</name>
<proteinExistence type="inferred from homology"/>
<organism evidence="9 10">
    <name type="scientific">Companilactobacillus ginsenosidimutans</name>
    <dbReference type="NCBI Taxonomy" id="1007676"/>
    <lineage>
        <taxon>Bacteria</taxon>
        <taxon>Bacillati</taxon>
        <taxon>Bacillota</taxon>
        <taxon>Bacilli</taxon>
        <taxon>Lactobacillales</taxon>
        <taxon>Lactobacillaceae</taxon>
        <taxon>Companilactobacillus</taxon>
    </lineage>
</organism>
<dbReference type="PIRSF" id="PIRSF000194">
    <property type="entry name" value="DHFR"/>
    <property type="match status" value="1"/>
</dbReference>
<comment type="similarity">
    <text evidence="2 7">Belongs to the dihydrofolate reductase family.</text>
</comment>
<protein>
    <recommendedName>
        <fullName evidence="3 7">Dihydrofolate reductase</fullName>
        <ecNumber evidence="3 7">1.5.1.3</ecNumber>
    </recommendedName>
</protein>
<comment type="pathway">
    <text evidence="1 7">Cofactor biosynthesis; tetrahydrofolate biosynthesis; 5,6,7,8-tetrahydrofolate from 7,8-dihydrofolate: step 1/1.</text>
</comment>
<dbReference type="InterPro" id="IPR024072">
    <property type="entry name" value="DHFR-like_dom_sf"/>
</dbReference>
<reference evidence="10" key="1">
    <citation type="submission" date="2015-07" db="EMBL/GenBank/DDBJ databases">
        <title>Lactobacillus ginsenosidimutans/EMML 3141/ whole genome sequencing.</title>
        <authorList>
            <person name="Kim M.K."/>
            <person name="Im W.-T."/>
            <person name="Srinivasan S."/>
            <person name="Lee J.-J."/>
        </authorList>
    </citation>
    <scope>NUCLEOTIDE SEQUENCE [LARGE SCALE GENOMIC DNA]</scope>
    <source>
        <strain evidence="10">EMML 3041</strain>
    </source>
</reference>
<dbReference type="InterPro" id="IPR001796">
    <property type="entry name" value="DHFR_dom"/>
</dbReference>
<dbReference type="GO" id="GO:0046655">
    <property type="term" value="P:folic acid metabolic process"/>
    <property type="evidence" value="ECO:0007669"/>
    <property type="project" value="TreeGrafter"/>
</dbReference>
<evidence type="ECO:0000256" key="7">
    <source>
        <dbReference type="PIRNR" id="PIRNR000194"/>
    </source>
</evidence>
<dbReference type="Pfam" id="PF00186">
    <property type="entry name" value="DHFR_1"/>
    <property type="match status" value="1"/>
</dbReference>
<keyword evidence="5 7" id="KW-0521">NADP</keyword>
<dbReference type="RefSeq" id="WP_048703001.1">
    <property type="nucleotide sequence ID" value="NZ_CP012034.1"/>
</dbReference>
<evidence type="ECO:0000313" key="9">
    <source>
        <dbReference type="EMBL" id="AKP66532.1"/>
    </source>
</evidence>
<dbReference type="PATRIC" id="fig|1007676.4.peg.520"/>
<keyword evidence="6 7" id="KW-0560">Oxidoreductase</keyword>
<evidence type="ECO:0000256" key="2">
    <source>
        <dbReference type="ARBA" id="ARBA00009539"/>
    </source>
</evidence>
<dbReference type="Proteomes" id="UP000036106">
    <property type="component" value="Chromosome"/>
</dbReference>
<dbReference type="KEGG" id="lgn:ABM34_02505"/>
<dbReference type="GO" id="GO:0046452">
    <property type="term" value="P:dihydrofolate metabolic process"/>
    <property type="evidence" value="ECO:0007669"/>
    <property type="project" value="TreeGrafter"/>
</dbReference>
<comment type="function">
    <text evidence="7">Key enzyme in folate metabolism. Catalyzes an essential reaction for de novo glycine and purine synthesis, and for DNA precursor synthesis.</text>
</comment>
<evidence type="ECO:0000259" key="8">
    <source>
        <dbReference type="PROSITE" id="PS51330"/>
    </source>
</evidence>
<evidence type="ECO:0000256" key="6">
    <source>
        <dbReference type="ARBA" id="ARBA00023002"/>
    </source>
</evidence>
<dbReference type="OrthoDB" id="9804315at2"/>